<feature type="region of interest" description="Disordered" evidence="1">
    <location>
        <begin position="292"/>
        <end position="320"/>
    </location>
</feature>
<evidence type="ECO:0008006" key="5">
    <source>
        <dbReference type="Google" id="ProtNLM"/>
    </source>
</evidence>
<proteinExistence type="predicted"/>
<evidence type="ECO:0000256" key="1">
    <source>
        <dbReference type="SAM" id="MobiDB-lite"/>
    </source>
</evidence>
<keyword evidence="2" id="KW-0472">Membrane</keyword>
<feature type="transmembrane region" description="Helical" evidence="2">
    <location>
        <begin position="39"/>
        <end position="61"/>
    </location>
</feature>
<feature type="non-terminal residue" evidence="3">
    <location>
        <position position="1"/>
    </location>
</feature>
<sequence length="320" mass="32656">ALAAALYPRGHRDLSGLAVERFTTLDGQAWALAGAAGQLWYLIVGTWGLAGVGLAAAAVVAARRGGPFALRVTAATLLATTLGIAYASSAALPDEHRVGNHAYGRYLACVAVVWLLAGLVALVRARRAAVLRYAAASAGLAAVTGGIAAWYAGDRLRSDVFIAFDFPETSFLSGVRDALDMPGASAVAAAFLACLTAAACLPRGRAMGVAAVLAAIHLAFVAYLAPVTPSGGDGLPAPEAGGRVAADRRVPWPIVLPLAHKVWWTELERYDGALQGPPPGACTAVVPGTAGPPPAGWSVTGEGRGWTTWSAASCESRPRS</sequence>
<keyword evidence="2" id="KW-1133">Transmembrane helix</keyword>
<comment type="caution">
    <text evidence="3">The sequence shown here is derived from an EMBL/GenBank/DDBJ whole genome shotgun (WGS) entry which is preliminary data.</text>
</comment>
<dbReference type="Proteomes" id="UP001144036">
    <property type="component" value="Unassembled WGS sequence"/>
</dbReference>
<feature type="transmembrane region" description="Helical" evidence="2">
    <location>
        <begin position="68"/>
        <end position="91"/>
    </location>
</feature>
<evidence type="ECO:0000256" key="2">
    <source>
        <dbReference type="SAM" id="Phobius"/>
    </source>
</evidence>
<evidence type="ECO:0000313" key="3">
    <source>
        <dbReference type="EMBL" id="MDA0634097.1"/>
    </source>
</evidence>
<feature type="transmembrane region" description="Helical" evidence="2">
    <location>
        <begin position="103"/>
        <end position="123"/>
    </location>
</feature>
<organism evidence="3 4">
    <name type="scientific">Nonomuraea corallina</name>
    <dbReference type="NCBI Taxonomy" id="2989783"/>
    <lineage>
        <taxon>Bacteria</taxon>
        <taxon>Bacillati</taxon>
        <taxon>Actinomycetota</taxon>
        <taxon>Actinomycetes</taxon>
        <taxon>Streptosporangiales</taxon>
        <taxon>Streptosporangiaceae</taxon>
        <taxon>Nonomuraea</taxon>
    </lineage>
</organism>
<accession>A0ABT4SAB1</accession>
<keyword evidence="4" id="KW-1185">Reference proteome</keyword>
<protein>
    <recommendedName>
        <fullName evidence="5">DUF998 domain-containing protein</fullName>
    </recommendedName>
</protein>
<feature type="transmembrane region" description="Helical" evidence="2">
    <location>
        <begin position="208"/>
        <end position="225"/>
    </location>
</feature>
<keyword evidence="2" id="KW-0812">Transmembrane</keyword>
<dbReference type="EMBL" id="JAPNNL010000035">
    <property type="protein sequence ID" value="MDA0634097.1"/>
    <property type="molecule type" value="Genomic_DNA"/>
</dbReference>
<feature type="transmembrane region" description="Helical" evidence="2">
    <location>
        <begin position="181"/>
        <end position="201"/>
    </location>
</feature>
<feature type="transmembrane region" description="Helical" evidence="2">
    <location>
        <begin position="130"/>
        <end position="152"/>
    </location>
</feature>
<gene>
    <name evidence="3" type="ORF">OUY22_11780</name>
</gene>
<reference evidence="3" key="1">
    <citation type="submission" date="2022-11" db="EMBL/GenBank/DDBJ databases">
        <title>Nonomuraea corallina sp. nov., a new species of the genus Nonomuraea isolated from sea side sediment in Thai sea.</title>
        <authorList>
            <person name="Ngamcharungchit C."/>
            <person name="Matsumoto A."/>
            <person name="Suriyachadkun C."/>
            <person name="Panbangred W."/>
            <person name="Inahashi Y."/>
            <person name="Intra B."/>
        </authorList>
    </citation>
    <scope>NUCLEOTIDE SEQUENCE</scope>
    <source>
        <strain evidence="3">MCN248</strain>
    </source>
</reference>
<evidence type="ECO:0000313" key="4">
    <source>
        <dbReference type="Proteomes" id="UP001144036"/>
    </source>
</evidence>
<name>A0ABT4SAB1_9ACTN</name>